<dbReference type="InterPro" id="IPR013324">
    <property type="entry name" value="RNA_pol_sigma_r3/r4-like"/>
</dbReference>
<comment type="similarity">
    <text evidence="1">Belongs to the sigma-70 factor family. ECF subfamily.</text>
</comment>
<evidence type="ECO:0008006" key="11">
    <source>
        <dbReference type="Google" id="ProtNLM"/>
    </source>
</evidence>
<dbReference type="InterPro" id="IPR007627">
    <property type="entry name" value="RNA_pol_sigma70_r2"/>
</dbReference>
<dbReference type="PANTHER" id="PTHR43133">
    <property type="entry name" value="RNA POLYMERASE ECF-TYPE SIGMA FACTO"/>
    <property type="match status" value="1"/>
</dbReference>
<keyword evidence="10" id="KW-1185">Reference proteome</keyword>
<dbReference type="GO" id="GO:0016987">
    <property type="term" value="F:sigma factor activity"/>
    <property type="evidence" value="ECO:0007669"/>
    <property type="project" value="UniProtKB-KW"/>
</dbReference>
<dbReference type="Pfam" id="PF04545">
    <property type="entry name" value="Sigma70_r4"/>
    <property type="match status" value="1"/>
</dbReference>
<evidence type="ECO:0000256" key="5">
    <source>
        <dbReference type="ARBA" id="ARBA00023163"/>
    </source>
</evidence>
<dbReference type="EMBL" id="BMML01000049">
    <property type="protein sequence ID" value="GGN45867.1"/>
    <property type="molecule type" value="Genomic_DNA"/>
</dbReference>
<protein>
    <recommendedName>
        <fullName evidence="11">Sigma-70 family RNA polymerase sigma factor</fullName>
    </recommendedName>
</protein>
<evidence type="ECO:0000256" key="2">
    <source>
        <dbReference type="ARBA" id="ARBA00023015"/>
    </source>
</evidence>
<organism evidence="9 10">
    <name type="scientific">Streptomyces fuscichromogenes</name>
    <dbReference type="NCBI Taxonomy" id="1324013"/>
    <lineage>
        <taxon>Bacteria</taxon>
        <taxon>Bacillati</taxon>
        <taxon>Actinomycetota</taxon>
        <taxon>Actinomycetes</taxon>
        <taxon>Kitasatosporales</taxon>
        <taxon>Streptomycetaceae</taxon>
        <taxon>Streptomyces</taxon>
    </lineage>
</organism>
<evidence type="ECO:0000313" key="9">
    <source>
        <dbReference type="EMBL" id="GGN45867.1"/>
    </source>
</evidence>
<accession>A0A918CXJ3</accession>
<dbReference type="PANTHER" id="PTHR43133:SF65">
    <property type="entry name" value="ECF RNA POLYMERASE SIGMA FACTOR SIGG"/>
    <property type="match status" value="1"/>
</dbReference>
<evidence type="ECO:0000259" key="8">
    <source>
        <dbReference type="Pfam" id="PF04545"/>
    </source>
</evidence>
<proteinExistence type="inferred from homology"/>
<dbReference type="SUPFAM" id="SSF88946">
    <property type="entry name" value="Sigma2 domain of RNA polymerase sigma factors"/>
    <property type="match status" value="1"/>
</dbReference>
<reference evidence="9" key="2">
    <citation type="submission" date="2020-09" db="EMBL/GenBank/DDBJ databases">
        <authorList>
            <person name="Sun Q."/>
            <person name="Zhou Y."/>
        </authorList>
    </citation>
    <scope>NUCLEOTIDE SEQUENCE</scope>
    <source>
        <strain evidence="9">CGMCC 4.7110</strain>
    </source>
</reference>
<evidence type="ECO:0000256" key="6">
    <source>
        <dbReference type="SAM" id="MobiDB-lite"/>
    </source>
</evidence>
<reference evidence="9" key="1">
    <citation type="journal article" date="2014" name="Int. J. Syst. Evol. Microbiol.">
        <title>Complete genome sequence of Corynebacterium casei LMG S-19264T (=DSM 44701T), isolated from a smear-ripened cheese.</title>
        <authorList>
            <consortium name="US DOE Joint Genome Institute (JGI-PGF)"/>
            <person name="Walter F."/>
            <person name="Albersmeier A."/>
            <person name="Kalinowski J."/>
            <person name="Ruckert C."/>
        </authorList>
    </citation>
    <scope>NUCLEOTIDE SEQUENCE</scope>
    <source>
        <strain evidence="9">CGMCC 4.7110</strain>
    </source>
</reference>
<dbReference type="GO" id="GO:0003677">
    <property type="term" value="F:DNA binding"/>
    <property type="evidence" value="ECO:0007669"/>
    <property type="project" value="UniProtKB-KW"/>
</dbReference>
<name>A0A918CXJ3_9ACTN</name>
<dbReference type="InterPro" id="IPR014284">
    <property type="entry name" value="RNA_pol_sigma-70_dom"/>
</dbReference>
<dbReference type="NCBIfam" id="TIGR02937">
    <property type="entry name" value="sigma70-ECF"/>
    <property type="match status" value="1"/>
</dbReference>
<dbReference type="InterPro" id="IPR007630">
    <property type="entry name" value="RNA_pol_sigma70_r4"/>
</dbReference>
<dbReference type="Proteomes" id="UP000653411">
    <property type="component" value="Unassembled WGS sequence"/>
</dbReference>
<evidence type="ECO:0000259" key="7">
    <source>
        <dbReference type="Pfam" id="PF04542"/>
    </source>
</evidence>
<sequence length="217" mass="24649">MEIGDHFEDPRDDRRPSASSFTGGSPDPEATPGPNSGQEKATSAAEAISPEACADFVKYCEERTDSFIRAAYRITGSLWDAQDAVQDVFLKFWKSWPDPEFRIRVLSSRGYAYRSITHAAVDTIRSGKSRREREEEDARKVIVGTDEYSRVEDDDSFGRTLDVLQALNPTWRLVIHLRYAQELKSAEVAAVLRISEATARRYEKRALKALEEAWKRN</sequence>
<feature type="domain" description="RNA polymerase sigma-70 region 2" evidence="7">
    <location>
        <begin position="68"/>
        <end position="128"/>
    </location>
</feature>
<dbReference type="Gene3D" id="1.10.1740.10">
    <property type="match status" value="1"/>
</dbReference>
<dbReference type="Gene3D" id="1.10.10.10">
    <property type="entry name" value="Winged helix-like DNA-binding domain superfamily/Winged helix DNA-binding domain"/>
    <property type="match status" value="1"/>
</dbReference>
<feature type="compositionally biased region" description="Basic and acidic residues" evidence="6">
    <location>
        <begin position="1"/>
        <end position="16"/>
    </location>
</feature>
<dbReference type="InterPro" id="IPR013325">
    <property type="entry name" value="RNA_pol_sigma_r2"/>
</dbReference>
<keyword evidence="3" id="KW-0731">Sigma factor</keyword>
<comment type="caution">
    <text evidence="9">The sequence shown here is derived from an EMBL/GenBank/DDBJ whole genome shotgun (WGS) entry which is preliminary data.</text>
</comment>
<dbReference type="GO" id="GO:0006352">
    <property type="term" value="P:DNA-templated transcription initiation"/>
    <property type="evidence" value="ECO:0007669"/>
    <property type="project" value="InterPro"/>
</dbReference>
<dbReference type="CDD" id="cd06171">
    <property type="entry name" value="Sigma70_r4"/>
    <property type="match status" value="1"/>
</dbReference>
<keyword evidence="5" id="KW-0804">Transcription</keyword>
<keyword evidence="2" id="KW-0805">Transcription regulation</keyword>
<feature type="domain" description="RNA polymerase sigma-70 region 4" evidence="8">
    <location>
        <begin position="163"/>
        <end position="210"/>
    </location>
</feature>
<dbReference type="AlphaFoldDB" id="A0A918CXJ3"/>
<dbReference type="SUPFAM" id="SSF88659">
    <property type="entry name" value="Sigma3 and sigma4 domains of RNA polymerase sigma factors"/>
    <property type="match status" value="1"/>
</dbReference>
<evidence type="ECO:0000256" key="1">
    <source>
        <dbReference type="ARBA" id="ARBA00010641"/>
    </source>
</evidence>
<dbReference type="RefSeq" id="WP_189269499.1">
    <property type="nucleotide sequence ID" value="NZ_BMML01000049.1"/>
</dbReference>
<dbReference type="InterPro" id="IPR036388">
    <property type="entry name" value="WH-like_DNA-bd_sf"/>
</dbReference>
<feature type="region of interest" description="Disordered" evidence="6">
    <location>
        <begin position="1"/>
        <end position="46"/>
    </location>
</feature>
<evidence type="ECO:0000313" key="10">
    <source>
        <dbReference type="Proteomes" id="UP000653411"/>
    </source>
</evidence>
<evidence type="ECO:0000256" key="4">
    <source>
        <dbReference type="ARBA" id="ARBA00023125"/>
    </source>
</evidence>
<dbReference type="InterPro" id="IPR039425">
    <property type="entry name" value="RNA_pol_sigma-70-like"/>
</dbReference>
<keyword evidence="4" id="KW-0238">DNA-binding</keyword>
<dbReference type="Pfam" id="PF04542">
    <property type="entry name" value="Sigma70_r2"/>
    <property type="match status" value="1"/>
</dbReference>
<evidence type="ECO:0000256" key="3">
    <source>
        <dbReference type="ARBA" id="ARBA00023082"/>
    </source>
</evidence>
<gene>
    <name evidence="9" type="ORF">GCM10011578_098220</name>
</gene>